<evidence type="ECO:0000256" key="1">
    <source>
        <dbReference type="SAM" id="Phobius"/>
    </source>
</evidence>
<sequence length="184" mass="20268">MHVHKNHISFGPERKGFYLVAKEMFIFEKVWVRIGVMGGKQIKMFVSLGVVAAMLPLLLWGVTQAPRLTLQTRAESVQLRLWWEPAQVVIKPGQAVRLTLVAEYINQNKLIPMVKAVLKVPAGLQVEPAEINFGQAFAGRTVVGETTAVGGHAGRFELGVVEDGVFTGIPNMEVIEKKAVIIVE</sequence>
<evidence type="ECO:0000313" key="3">
    <source>
        <dbReference type="Proteomes" id="UP000178993"/>
    </source>
</evidence>
<accession>A0A1F4Z7T1</accession>
<comment type="caution">
    <text evidence="2">The sequence shown here is derived from an EMBL/GenBank/DDBJ whole genome shotgun (WGS) entry which is preliminary data.</text>
</comment>
<dbReference type="Proteomes" id="UP000178993">
    <property type="component" value="Unassembled WGS sequence"/>
</dbReference>
<keyword evidence="1" id="KW-0472">Membrane</keyword>
<reference evidence="2 3" key="1">
    <citation type="journal article" date="2016" name="Nat. Commun.">
        <title>Thousands of microbial genomes shed light on interconnected biogeochemical processes in an aquifer system.</title>
        <authorList>
            <person name="Anantharaman K."/>
            <person name="Brown C.T."/>
            <person name="Hug L.A."/>
            <person name="Sharon I."/>
            <person name="Castelle C.J."/>
            <person name="Probst A.J."/>
            <person name="Thomas B.C."/>
            <person name="Singh A."/>
            <person name="Wilkins M.J."/>
            <person name="Karaoz U."/>
            <person name="Brodie E.L."/>
            <person name="Williams K.H."/>
            <person name="Hubbard S.S."/>
            <person name="Banfield J.F."/>
        </authorList>
    </citation>
    <scope>NUCLEOTIDE SEQUENCE [LARGE SCALE GENOMIC DNA]</scope>
</reference>
<feature type="transmembrane region" description="Helical" evidence="1">
    <location>
        <begin position="42"/>
        <end position="62"/>
    </location>
</feature>
<organism evidence="2 3">
    <name type="scientific">Candidatus Amesbacteria bacterium RIFCSPHIGHO2_12_FULL_48_14</name>
    <dbReference type="NCBI Taxonomy" id="1797257"/>
    <lineage>
        <taxon>Bacteria</taxon>
        <taxon>Candidatus Amesiibacteriota</taxon>
    </lineage>
</organism>
<dbReference type="AlphaFoldDB" id="A0A1F4Z7T1"/>
<evidence type="ECO:0000313" key="2">
    <source>
        <dbReference type="EMBL" id="OGD02007.1"/>
    </source>
</evidence>
<keyword evidence="1" id="KW-1133">Transmembrane helix</keyword>
<name>A0A1F4Z7T1_9BACT</name>
<keyword evidence="1" id="KW-0812">Transmembrane</keyword>
<proteinExistence type="predicted"/>
<gene>
    <name evidence="2" type="ORF">A3E17_05050</name>
</gene>
<protein>
    <submittedName>
        <fullName evidence="2">Uncharacterized protein</fullName>
    </submittedName>
</protein>
<dbReference type="EMBL" id="MEXL01000034">
    <property type="protein sequence ID" value="OGD02007.1"/>
    <property type="molecule type" value="Genomic_DNA"/>
</dbReference>